<evidence type="ECO:0000256" key="2">
    <source>
        <dbReference type="SAM" id="Phobius"/>
    </source>
</evidence>
<evidence type="ECO:0008006" key="5">
    <source>
        <dbReference type="Google" id="ProtNLM"/>
    </source>
</evidence>
<protein>
    <recommendedName>
        <fullName evidence="5">ATP synthase protein I</fullName>
    </recommendedName>
</protein>
<feature type="transmembrane region" description="Helical" evidence="2">
    <location>
        <begin position="100"/>
        <end position="117"/>
    </location>
</feature>
<dbReference type="Proteomes" id="UP001501231">
    <property type="component" value="Unassembled WGS sequence"/>
</dbReference>
<feature type="transmembrane region" description="Helical" evidence="2">
    <location>
        <begin position="37"/>
        <end position="60"/>
    </location>
</feature>
<organism evidence="3 4">
    <name type="scientific">Actinomadura vinacea</name>
    <dbReference type="NCBI Taxonomy" id="115336"/>
    <lineage>
        <taxon>Bacteria</taxon>
        <taxon>Bacillati</taxon>
        <taxon>Actinomycetota</taxon>
        <taxon>Actinomycetes</taxon>
        <taxon>Streptosporangiales</taxon>
        <taxon>Thermomonosporaceae</taxon>
        <taxon>Actinomadura</taxon>
    </lineage>
</organism>
<proteinExistence type="predicted"/>
<evidence type="ECO:0000313" key="3">
    <source>
        <dbReference type="EMBL" id="GAA2422836.1"/>
    </source>
</evidence>
<dbReference type="RefSeq" id="WP_344590340.1">
    <property type="nucleotide sequence ID" value="NZ_BAAARW010000012.1"/>
</dbReference>
<reference evidence="3 4" key="1">
    <citation type="journal article" date="2019" name="Int. J. Syst. Evol. Microbiol.">
        <title>The Global Catalogue of Microorganisms (GCM) 10K type strain sequencing project: providing services to taxonomists for standard genome sequencing and annotation.</title>
        <authorList>
            <consortium name="The Broad Institute Genomics Platform"/>
            <consortium name="The Broad Institute Genome Sequencing Center for Infectious Disease"/>
            <person name="Wu L."/>
            <person name="Ma J."/>
        </authorList>
    </citation>
    <scope>NUCLEOTIDE SEQUENCE [LARGE SCALE GENOMIC DNA]</scope>
    <source>
        <strain evidence="3 4">JCM 3325</strain>
    </source>
</reference>
<feature type="transmembrane region" description="Helical" evidence="2">
    <location>
        <begin position="67"/>
        <end position="88"/>
    </location>
</feature>
<evidence type="ECO:0000313" key="4">
    <source>
        <dbReference type="Proteomes" id="UP001501231"/>
    </source>
</evidence>
<keyword evidence="2" id="KW-1133">Transmembrane helix</keyword>
<evidence type="ECO:0000256" key="1">
    <source>
        <dbReference type="SAM" id="MobiDB-lite"/>
    </source>
</evidence>
<keyword evidence="4" id="KW-1185">Reference proteome</keyword>
<feature type="compositionally biased region" description="Low complexity" evidence="1">
    <location>
        <begin position="138"/>
        <end position="150"/>
    </location>
</feature>
<sequence length="165" mass="16471">MHSSDARILRGAAIPTGLAGIAAVAAGLALAGAKGALGAAIGAVIVIAFFSVSVIAVSYASKISAQLMFTAAVFSYIIKIFGMFALVVAFEGVTAWNSKAYAWSVIALTVVWVCAEIRASTKLKTPYVDPAPATGTAAASASEQAAEPIADATPKAGAAVADRGP</sequence>
<name>A0ABN3J5T2_9ACTN</name>
<accession>A0ABN3J5T2</accession>
<dbReference type="EMBL" id="BAAARW010000012">
    <property type="protein sequence ID" value="GAA2422836.1"/>
    <property type="molecule type" value="Genomic_DNA"/>
</dbReference>
<keyword evidence="2" id="KW-0812">Transmembrane</keyword>
<keyword evidence="2" id="KW-0472">Membrane</keyword>
<feature type="region of interest" description="Disordered" evidence="1">
    <location>
        <begin position="138"/>
        <end position="165"/>
    </location>
</feature>
<gene>
    <name evidence="3" type="ORF">GCM10010191_38320</name>
</gene>
<feature type="transmembrane region" description="Helical" evidence="2">
    <location>
        <begin position="12"/>
        <end position="31"/>
    </location>
</feature>
<comment type="caution">
    <text evidence="3">The sequence shown here is derived from an EMBL/GenBank/DDBJ whole genome shotgun (WGS) entry which is preliminary data.</text>
</comment>